<evidence type="ECO:0000256" key="2">
    <source>
        <dbReference type="SAM" id="Phobius"/>
    </source>
</evidence>
<feature type="transmembrane region" description="Helical" evidence="2">
    <location>
        <begin position="66"/>
        <end position="86"/>
    </location>
</feature>
<accession>A0A7W3PB42</accession>
<gene>
    <name evidence="3" type="ORF">FB382_003716</name>
</gene>
<evidence type="ECO:0000256" key="1">
    <source>
        <dbReference type="SAM" id="MobiDB-lite"/>
    </source>
</evidence>
<sequence length="137" mass="13713">MSDEKPTPDDASIPASTPASGSRWEPDAETQAQPVDPPAEAAAVPPAGQPPRPRTGWRTSVSRNRAGLVGAAALLLVVSAGGGFAVGRATGGGHDGHRDLSSDHRGFDGSVPGGDRGQLPPPGAPQGPDDLQGQEDG</sequence>
<reference evidence="3 4" key="1">
    <citation type="submission" date="2020-07" db="EMBL/GenBank/DDBJ databases">
        <title>Sequencing the genomes of 1000 actinobacteria strains.</title>
        <authorList>
            <person name="Klenk H.-P."/>
        </authorList>
    </citation>
    <scope>NUCLEOTIDE SEQUENCE [LARGE SCALE GENOMIC DNA]</scope>
    <source>
        <strain evidence="3 4">DSM 21349</strain>
    </source>
</reference>
<evidence type="ECO:0000313" key="4">
    <source>
        <dbReference type="Proteomes" id="UP000580910"/>
    </source>
</evidence>
<feature type="compositionally biased region" description="Gly residues" evidence="1">
    <location>
        <begin position="84"/>
        <end position="93"/>
    </location>
</feature>
<feature type="compositionally biased region" description="Low complexity" evidence="1">
    <location>
        <begin position="31"/>
        <end position="46"/>
    </location>
</feature>
<dbReference type="Proteomes" id="UP000580910">
    <property type="component" value="Unassembled WGS sequence"/>
</dbReference>
<evidence type="ECO:0000313" key="3">
    <source>
        <dbReference type="EMBL" id="MBA8805425.1"/>
    </source>
</evidence>
<comment type="caution">
    <text evidence="3">The sequence shown here is derived from an EMBL/GenBank/DDBJ whole genome shotgun (WGS) entry which is preliminary data.</text>
</comment>
<dbReference type="AlphaFoldDB" id="A0A7W3PB42"/>
<keyword evidence="4" id="KW-1185">Reference proteome</keyword>
<name>A0A7W3PB42_9ACTN</name>
<keyword evidence="2" id="KW-0812">Transmembrane</keyword>
<feature type="region of interest" description="Disordered" evidence="1">
    <location>
        <begin position="84"/>
        <end position="137"/>
    </location>
</feature>
<organism evidence="3 4">
    <name type="scientific">Nocardioides ginsengisegetis</name>
    <dbReference type="NCBI Taxonomy" id="661491"/>
    <lineage>
        <taxon>Bacteria</taxon>
        <taxon>Bacillati</taxon>
        <taxon>Actinomycetota</taxon>
        <taxon>Actinomycetes</taxon>
        <taxon>Propionibacteriales</taxon>
        <taxon>Nocardioidaceae</taxon>
        <taxon>Nocardioides</taxon>
    </lineage>
</organism>
<dbReference type="RefSeq" id="WP_182541164.1">
    <property type="nucleotide sequence ID" value="NZ_JACGXA010000001.1"/>
</dbReference>
<feature type="compositionally biased region" description="Basic and acidic residues" evidence="1">
    <location>
        <begin position="94"/>
        <end position="107"/>
    </location>
</feature>
<proteinExistence type="predicted"/>
<keyword evidence="2" id="KW-0472">Membrane</keyword>
<feature type="region of interest" description="Disordered" evidence="1">
    <location>
        <begin position="1"/>
        <end position="61"/>
    </location>
</feature>
<protein>
    <submittedName>
        <fullName evidence="3">Uncharacterized protein</fullName>
    </submittedName>
</protein>
<keyword evidence="2" id="KW-1133">Transmembrane helix</keyword>
<dbReference type="EMBL" id="JACGXA010000001">
    <property type="protein sequence ID" value="MBA8805425.1"/>
    <property type="molecule type" value="Genomic_DNA"/>
</dbReference>